<dbReference type="Pfam" id="PF22725">
    <property type="entry name" value="GFO_IDH_MocA_C3"/>
    <property type="match status" value="1"/>
</dbReference>
<dbReference type="SUPFAM" id="SSF55347">
    <property type="entry name" value="Glyceraldehyde-3-phosphate dehydrogenase-like, C-terminal domain"/>
    <property type="match status" value="1"/>
</dbReference>
<organism evidence="3 4">
    <name type="scientific">Pseudobutyrivibrio ruminis</name>
    <dbReference type="NCBI Taxonomy" id="46206"/>
    <lineage>
        <taxon>Bacteria</taxon>
        <taxon>Bacillati</taxon>
        <taxon>Bacillota</taxon>
        <taxon>Clostridia</taxon>
        <taxon>Lachnospirales</taxon>
        <taxon>Lachnospiraceae</taxon>
        <taxon>Pseudobutyrivibrio</taxon>
    </lineage>
</organism>
<dbReference type="InterPro" id="IPR036291">
    <property type="entry name" value="NAD(P)-bd_dom_sf"/>
</dbReference>
<protein>
    <submittedName>
        <fullName evidence="3">Predicted dehydrogenase</fullName>
    </submittedName>
</protein>
<dbReference type="GO" id="GO:0000166">
    <property type="term" value="F:nucleotide binding"/>
    <property type="evidence" value="ECO:0007669"/>
    <property type="project" value="InterPro"/>
</dbReference>
<dbReference type="AlphaFoldDB" id="A0A1H7F3E7"/>
<sequence>MVLGIAGNGVIVGEVLSFIDEIEFEKIYICGREKSKDKLDAMAAKYHLDTVFTDYDEMLKSDVDVVYVGVLNDLHYEYTKRALQAKKHVICEKPVTKSLAEFQELVDLAKANNVMYFEAMSIYHMPAYKQLQQDVKLVGDIKLCVFNYSQMSSRYGKFHSGEMVPAVFDPAHDGGALRDLNVYNISAMVGLFGEPDSVRYDANMEKGVDTSGVLTADYGNFKVLCIGAKDCVAPGPSTIQGVDATICIYPHVNGMTEYDVLFNDADTETKEVSLSDGSHRLYFEFAEFKRIIQEKDFEANEKLLKYSAQVMSIIDKTN</sequence>
<dbReference type="Gene3D" id="3.40.50.720">
    <property type="entry name" value="NAD(P)-binding Rossmann-like Domain"/>
    <property type="match status" value="1"/>
</dbReference>
<name>A0A1H7F3E7_9FIRM</name>
<dbReference type="PANTHER" id="PTHR43054">
    <property type="match status" value="1"/>
</dbReference>
<proteinExistence type="predicted"/>
<dbReference type="Proteomes" id="UP000182321">
    <property type="component" value="Unassembled WGS sequence"/>
</dbReference>
<dbReference type="SUPFAM" id="SSF51735">
    <property type="entry name" value="NAD(P)-binding Rossmann-fold domains"/>
    <property type="match status" value="1"/>
</dbReference>
<dbReference type="PANTHER" id="PTHR43054:SF1">
    <property type="entry name" value="SCYLLO-INOSITOL 2-DEHYDROGENASE (NADP(+)) IOLU"/>
    <property type="match status" value="1"/>
</dbReference>
<dbReference type="EMBL" id="FNZX01000003">
    <property type="protein sequence ID" value="SEK20508.1"/>
    <property type="molecule type" value="Genomic_DNA"/>
</dbReference>
<dbReference type="RefSeq" id="WP_074788788.1">
    <property type="nucleotide sequence ID" value="NZ_FNZX01000003.1"/>
</dbReference>
<dbReference type="Gene3D" id="3.30.360.10">
    <property type="entry name" value="Dihydrodipicolinate Reductase, domain 2"/>
    <property type="match status" value="1"/>
</dbReference>
<dbReference type="InterPro" id="IPR055170">
    <property type="entry name" value="GFO_IDH_MocA-like_dom"/>
</dbReference>
<dbReference type="InterPro" id="IPR000683">
    <property type="entry name" value="Gfo/Idh/MocA-like_OxRdtase_N"/>
</dbReference>
<evidence type="ECO:0000259" key="2">
    <source>
        <dbReference type="Pfam" id="PF22725"/>
    </source>
</evidence>
<evidence type="ECO:0000313" key="3">
    <source>
        <dbReference type="EMBL" id="SEK20508.1"/>
    </source>
</evidence>
<feature type="domain" description="Gfo/Idh/MocA-like oxidoreductase N-terminal" evidence="1">
    <location>
        <begin position="34"/>
        <end position="117"/>
    </location>
</feature>
<keyword evidence="4" id="KW-1185">Reference proteome</keyword>
<evidence type="ECO:0000313" key="4">
    <source>
        <dbReference type="Proteomes" id="UP000182321"/>
    </source>
</evidence>
<dbReference type="Pfam" id="PF01408">
    <property type="entry name" value="GFO_IDH_MocA"/>
    <property type="match status" value="1"/>
</dbReference>
<accession>A0A1H7F3E7</accession>
<feature type="domain" description="GFO/IDH/MocA-like oxidoreductase" evidence="2">
    <location>
        <begin position="158"/>
        <end position="223"/>
    </location>
</feature>
<gene>
    <name evidence="3" type="ORF">SAMN02910377_00291</name>
</gene>
<reference evidence="4" key="1">
    <citation type="submission" date="2016-10" db="EMBL/GenBank/DDBJ databases">
        <authorList>
            <person name="Varghese N."/>
            <person name="Submissions S."/>
        </authorList>
    </citation>
    <scope>NUCLEOTIDE SEQUENCE [LARGE SCALE GENOMIC DNA]</scope>
    <source>
        <strain evidence="4">ACV-9</strain>
    </source>
</reference>
<evidence type="ECO:0000259" key="1">
    <source>
        <dbReference type="Pfam" id="PF01408"/>
    </source>
</evidence>